<keyword evidence="6" id="KW-0812">Transmembrane</keyword>
<dbReference type="EMBL" id="FOBI01000001">
    <property type="protein sequence ID" value="SEK39702.1"/>
    <property type="molecule type" value="Genomic_DNA"/>
</dbReference>
<evidence type="ECO:0000256" key="2">
    <source>
        <dbReference type="ARBA" id="ARBA00022737"/>
    </source>
</evidence>
<dbReference type="InterPro" id="IPR011990">
    <property type="entry name" value="TPR-like_helical_dom_sf"/>
</dbReference>
<dbReference type="Proteomes" id="UP000199297">
    <property type="component" value="Unassembled WGS sequence"/>
</dbReference>
<evidence type="ECO:0000259" key="8">
    <source>
        <dbReference type="Pfam" id="PF23914"/>
    </source>
</evidence>
<comment type="subcellular location">
    <subcellularLocation>
        <location evidence="1">Cell envelope</location>
    </subcellularLocation>
</comment>
<dbReference type="InterPro" id="IPR056413">
    <property type="entry name" value="TPR_CcmH_CycH"/>
</dbReference>
<keyword evidence="3" id="KW-0201">Cytochrome c-type biogenesis</keyword>
<dbReference type="InterPro" id="IPR051263">
    <property type="entry name" value="C-type_cytochrome_biogenesis"/>
</dbReference>
<evidence type="ECO:0000313" key="10">
    <source>
        <dbReference type="Proteomes" id="UP000199297"/>
    </source>
</evidence>
<dbReference type="STRING" id="641665.GCA_002104455_00448"/>
<gene>
    <name evidence="9" type="ORF">SAMN05216262_101256</name>
</gene>
<dbReference type="InterPro" id="IPR017560">
    <property type="entry name" value="Cyt_c_biogenesis_CcmI"/>
</dbReference>
<dbReference type="PROSITE" id="PS50005">
    <property type="entry name" value="TPR"/>
    <property type="match status" value="1"/>
</dbReference>
<sequence>MTMFWLAIMLLIVIALFIVWRIFSAPEDAIGAQNDNIRQETNIRLYHEHLAQLEQDLADGSIEQDSFTQLKAELDKSLLQDVEASTTTVIHRQEKSWSWPLGIALAIVSFSFFAYMSLGAYEKLNAPDSLTEQEAHQNLNPEQMLAFRLQQLEREVKDDPSNSQAWFSLGQAYISSGEFELAIAAFDRVIEQVGEYAELLGPKAQAMYYKNNQQINSDIQTVIDKALALDALDPATNILLGMNSFSNRAFAQAVHYWEKVLNSGRPGVSVQALQGAIAEAKNQLQLSDEATQGKEVVDANAPQLIVNVSLAESVQAQLMAGDDKTVFIYAIAADGPRMPLAAVKVKASDLPLSVVLNDSQAMTAQMRLSDVDKVHIYAVVSMQGSVGIKPGDYKAEALHVETLEKSPIKIEITEQVQ</sequence>
<proteinExistence type="predicted"/>
<reference evidence="10" key="1">
    <citation type="submission" date="2016-10" db="EMBL/GenBank/DDBJ databases">
        <authorList>
            <person name="Varghese N."/>
            <person name="Submissions S."/>
        </authorList>
    </citation>
    <scope>NUCLEOTIDE SEQUENCE [LARGE SCALE GENOMIC DNA]</scope>
    <source>
        <strain evidence="10">CGMCC 1.9127</strain>
    </source>
</reference>
<accession>A0A1H7GRS4</accession>
<dbReference type="PANTHER" id="PTHR47870">
    <property type="entry name" value="CYTOCHROME C-TYPE BIOGENESIS PROTEIN CCMH"/>
    <property type="match status" value="1"/>
</dbReference>
<evidence type="ECO:0000256" key="5">
    <source>
        <dbReference type="PROSITE-ProRule" id="PRU00339"/>
    </source>
</evidence>
<dbReference type="GO" id="GO:0005886">
    <property type="term" value="C:plasma membrane"/>
    <property type="evidence" value="ECO:0007669"/>
    <property type="project" value="TreeGrafter"/>
</dbReference>
<evidence type="ECO:0000256" key="6">
    <source>
        <dbReference type="SAM" id="Phobius"/>
    </source>
</evidence>
<dbReference type="RefSeq" id="WP_085282797.1">
    <property type="nucleotide sequence ID" value="NZ_FOBI01000001.1"/>
</dbReference>
<feature type="domain" description="Cytochrome c-type biogenesis protein H Ig-like" evidence="7">
    <location>
        <begin position="306"/>
        <end position="412"/>
    </location>
</feature>
<evidence type="ECO:0000256" key="3">
    <source>
        <dbReference type="ARBA" id="ARBA00022748"/>
    </source>
</evidence>
<keyword evidence="4 5" id="KW-0802">TPR repeat</keyword>
<dbReference type="Gene3D" id="1.25.40.10">
    <property type="entry name" value="Tetratricopeptide repeat domain"/>
    <property type="match status" value="1"/>
</dbReference>
<keyword evidence="2" id="KW-0677">Repeat</keyword>
<dbReference type="SMART" id="SM00028">
    <property type="entry name" value="TPR"/>
    <property type="match status" value="1"/>
</dbReference>
<evidence type="ECO:0000313" key="9">
    <source>
        <dbReference type="EMBL" id="SEK39702.1"/>
    </source>
</evidence>
<dbReference type="AlphaFoldDB" id="A0A1H7GRS4"/>
<dbReference type="SUPFAM" id="SSF48452">
    <property type="entry name" value="TPR-like"/>
    <property type="match status" value="1"/>
</dbReference>
<dbReference type="InterPro" id="IPR056412">
    <property type="entry name" value="Ig_CycH"/>
</dbReference>
<evidence type="ECO:0000256" key="4">
    <source>
        <dbReference type="ARBA" id="ARBA00022803"/>
    </source>
</evidence>
<keyword evidence="6" id="KW-1133">Transmembrane helix</keyword>
<feature type="repeat" description="TPR" evidence="5">
    <location>
        <begin position="163"/>
        <end position="196"/>
    </location>
</feature>
<dbReference type="PANTHER" id="PTHR47870:SF4">
    <property type="entry name" value="CYTOCHROME C-TYPE BIOGENESIS PROTEIN CYCH"/>
    <property type="match status" value="1"/>
</dbReference>
<keyword evidence="6" id="KW-0472">Membrane</keyword>
<feature type="domain" description="Cytochrome c-type biogenesis protein H TPR" evidence="8">
    <location>
        <begin position="133"/>
        <end position="262"/>
    </location>
</feature>
<organism evidence="9 10">
    <name type="scientific">Colwellia chukchiensis</name>
    <dbReference type="NCBI Taxonomy" id="641665"/>
    <lineage>
        <taxon>Bacteria</taxon>
        <taxon>Pseudomonadati</taxon>
        <taxon>Pseudomonadota</taxon>
        <taxon>Gammaproteobacteria</taxon>
        <taxon>Alteromonadales</taxon>
        <taxon>Colwelliaceae</taxon>
        <taxon>Colwellia</taxon>
    </lineage>
</organism>
<dbReference type="InterPro" id="IPR019734">
    <property type="entry name" value="TPR_rpt"/>
</dbReference>
<dbReference type="GO" id="GO:0030313">
    <property type="term" value="C:cell envelope"/>
    <property type="evidence" value="ECO:0007669"/>
    <property type="project" value="UniProtKB-SubCell"/>
</dbReference>
<dbReference type="GO" id="GO:0017004">
    <property type="term" value="P:cytochrome complex assembly"/>
    <property type="evidence" value="ECO:0007669"/>
    <property type="project" value="UniProtKB-KW"/>
</dbReference>
<evidence type="ECO:0000256" key="1">
    <source>
        <dbReference type="ARBA" id="ARBA00004196"/>
    </source>
</evidence>
<keyword evidence="10" id="KW-1185">Reference proteome</keyword>
<protein>
    <submittedName>
        <fullName evidence="9">Cytochrome c-type biogenesis protein CcmH</fullName>
    </submittedName>
</protein>
<feature type="transmembrane region" description="Helical" evidence="6">
    <location>
        <begin position="97"/>
        <end position="118"/>
    </location>
</feature>
<dbReference type="Pfam" id="PF23914">
    <property type="entry name" value="TPR_CcmH_CycH"/>
    <property type="match status" value="1"/>
</dbReference>
<evidence type="ECO:0000259" key="7">
    <source>
        <dbReference type="Pfam" id="PF23892"/>
    </source>
</evidence>
<name>A0A1H7GRS4_9GAMM</name>
<dbReference type="Pfam" id="PF23892">
    <property type="entry name" value="Ig_CycH"/>
    <property type="match status" value="1"/>
</dbReference>
<dbReference type="NCBIfam" id="TIGR03142">
    <property type="entry name" value="cytochro_ccmI"/>
    <property type="match status" value="1"/>
</dbReference>